<accession>X1MRG0</accession>
<dbReference type="PANTHER" id="PTHR12001:SF69">
    <property type="entry name" value="ALL TRANS-POLYPRENYL-DIPHOSPHATE SYNTHASE PDSS1"/>
    <property type="match status" value="1"/>
</dbReference>
<reference evidence="6" key="1">
    <citation type="journal article" date="2014" name="Front. Microbiol.">
        <title>High frequency of phylogenetically diverse reductive dehalogenase-homologous genes in deep subseafloor sedimentary metagenomes.</title>
        <authorList>
            <person name="Kawai M."/>
            <person name="Futagami T."/>
            <person name="Toyoda A."/>
            <person name="Takaki Y."/>
            <person name="Nishi S."/>
            <person name="Hori S."/>
            <person name="Arai W."/>
            <person name="Tsubouchi T."/>
            <person name="Morono Y."/>
            <person name="Uchiyama I."/>
            <person name="Ito T."/>
            <person name="Fujiyama A."/>
            <person name="Inagaki F."/>
            <person name="Takami H."/>
        </authorList>
    </citation>
    <scope>NUCLEOTIDE SEQUENCE</scope>
    <source>
        <strain evidence="6">Expedition CK06-06</strain>
    </source>
</reference>
<sequence length="194" mass="22020">ELIINTIYHISNAFFILKFIVTASNIAKGEMLQQLIQSKEPNTKPSVDEYLKYIRNKTAILFAAACELGALHAGQKRIKALEYWKFGESLGMAFQIRDDLLDLISNEEALGKDIGKDYFTDNLTLPYILGYQSLVEQNLIKNQRKLSDFTKVQKTLEECGAIKSTKEYYQKYFNEASCNNSNATAVLISRVLAE</sequence>
<protein>
    <recommendedName>
        <fullName evidence="7">Polyprenyl synthetase</fullName>
    </recommendedName>
</protein>
<dbReference type="SUPFAM" id="SSF48576">
    <property type="entry name" value="Terpenoid synthases"/>
    <property type="match status" value="1"/>
</dbReference>
<evidence type="ECO:0000256" key="5">
    <source>
        <dbReference type="ARBA" id="ARBA00022842"/>
    </source>
</evidence>
<proteinExistence type="inferred from homology"/>
<dbReference type="InterPro" id="IPR033749">
    <property type="entry name" value="Polyprenyl_synt_CS"/>
</dbReference>
<dbReference type="GO" id="GO:0004659">
    <property type="term" value="F:prenyltransferase activity"/>
    <property type="evidence" value="ECO:0007669"/>
    <property type="project" value="InterPro"/>
</dbReference>
<gene>
    <name evidence="6" type="ORF">S06H3_35134</name>
</gene>
<dbReference type="InterPro" id="IPR008949">
    <property type="entry name" value="Isoprenoid_synthase_dom_sf"/>
</dbReference>
<evidence type="ECO:0000256" key="2">
    <source>
        <dbReference type="ARBA" id="ARBA00006706"/>
    </source>
</evidence>
<name>X1MRG0_9ZZZZ</name>
<evidence type="ECO:0000313" key="6">
    <source>
        <dbReference type="EMBL" id="GAI20616.1"/>
    </source>
</evidence>
<comment type="similarity">
    <text evidence="2">Belongs to the FPP/GGPP synthase family.</text>
</comment>
<evidence type="ECO:0000256" key="4">
    <source>
        <dbReference type="ARBA" id="ARBA00022723"/>
    </source>
</evidence>
<organism evidence="6">
    <name type="scientific">marine sediment metagenome</name>
    <dbReference type="NCBI Taxonomy" id="412755"/>
    <lineage>
        <taxon>unclassified sequences</taxon>
        <taxon>metagenomes</taxon>
        <taxon>ecological metagenomes</taxon>
    </lineage>
</organism>
<evidence type="ECO:0000256" key="1">
    <source>
        <dbReference type="ARBA" id="ARBA00001946"/>
    </source>
</evidence>
<keyword evidence="3" id="KW-0808">Transferase</keyword>
<dbReference type="GO" id="GO:0008299">
    <property type="term" value="P:isoprenoid biosynthetic process"/>
    <property type="evidence" value="ECO:0007669"/>
    <property type="project" value="InterPro"/>
</dbReference>
<dbReference type="AlphaFoldDB" id="X1MRG0"/>
<evidence type="ECO:0000256" key="3">
    <source>
        <dbReference type="ARBA" id="ARBA00022679"/>
    </source>
</evidence>
<dbReference type="GO" id="GO:0046872">
    <property type="term" value="F:metal ion binding"/>
    <property type="evidence" value="ECO:0007669"/>
    <property type="project" value="UniProtKB-KW"/>
</dbReference>
<evidence type="ECO:0008006" key="7">
    <source>
        <dbReference type="Google" id="ProtNLM"/>
    </source>
</evidence>
<dbReference type="EMBL" id="BARV01021169">
    <property type="protein sequence ID" value="GAI20616.1"/>
    <property type="molecule type" value="Genomic_DNA"/>
</dbReference>
<dbReference type="Pfam" id="PF00348">
    <property type="entry name" value="polyprenyl_synt"/>
    <property type="match status" value="1"/>
</dbReference>
<dbReference type="PANTHER" id="PTHR12001">
    <property type="entry name" value="GERANYLGERANYL PYROPHOSPHATE SYNTHASE"/>
    <property type="match status" value="1"/>
</dbReference>
<dbReference type="Gene3D" id="1.10.600.10">
    <property type="entry name" value="Farnesyl Diphosphate Synthase"/>
    <property type="match status" value="1"/>
</dbReference>
<dbReference type="PROSITE" id="PS00444">
    <property type="entry name" value="POLYPRENYL_SYNTHASE_2"/>
    <property type="match status" value="1"/>
</dbReference>
<dbReference type="InterPro" id="IPR000092">
    <property type="entry name" value="Polyprenyl_synt"/>
</dbReference>
<keyword evidence="4" id="KW-0479">Metal-binding</keyword>
<feature type="non-terminal residue" evidence="6">
    <location>
        <position position="1"/>
    </location>
</feature>
<comment type="caution">
    <text evidence="6">The sequence shown here is derived from an EMBL/GenBank/DDBJ whole genome shotgun (WGS) entry which is preliminary data.</text>
</comment>
<keyword evidence="5" id="KW-0460">Magnesium</keyword>
<comment type="cofactor">
    <cofactor evidence="1">
        <name>Mg(2+)</name>
        <dbReference type="ChEBI" id="CHEBI:18420"/>
    </cofactor>
</comment>